<dbReference type="Pfam" id="PF20466">
    <property type="entry name" value="MmeI_TRD"/>
    <property type="match status" value="1"/>
</dbReference>
<proteinExistence type="predicted"/>
<name>A0A6H0UGD5_9LACT</name>
<evidence type="ECO:0000256" key="2">
    <source>
        <dbReference type="ARBA" id="ARBA00022603"/>
    </source>
</evidence>
<accession>A0A6H0UGD5</accession>
<evidence type="ECO:0000259" key="8">
    <source>
        <dbReference type="Pfam" id="PF20467"/>
    </source>
</evidence>
<dbReference type="InterPro" id="IPR046820">
    <property type="entry name" value="MmeI_TRD"/>
</dbReference>
<evidence type="ECO:0000259" key="9">
    <source>
        <dbReference type="Pfam" id="PF20473"/>
    </source>
</evidence>
<dbReference type="Pfam" id="PF20464">
    <property type="entry name" value="MmeI_N"/>
    <property type="match status" value="1"/>
</dbReference>
<dbReference type="GO" id="GO:0009007">
    <property type="term" value="F:site-specific DNA-methyltransferase (adenine-specific) activity"/>
    <property type="evidence" value="ECO:0007669"/>
    <property type="project" value="UniProtKB-EC"/>
</dbReference>
<dbReference type="REBASE" id="394516">
    <property type="entry name" value="Lra195ORF11190P"/>
</dbReference>
<feature type="domain" description="MmeI-like target recognition" evidence="7">
    <location>
        <begin position="620"/>
        <end position="832"/>
    </location>
</feature>
<keyword evidence="3" id="KW-0808">Transferase</keyword>
<dbReference type="PANTHER" id="PTHR33841">
    <property type="entry name" value="DNA METHYLTRANSFERASE YEEA-RELATED"/>
    <property type="match status" value="1"/>
</dbReference>
<evidence type="ECO:0000256" key="3">
    <source>
        <dbReference type="ARBA" id="ARBA00022679"/>
    </source>
</evidence>
<feature type="domain" description="MmeI-like N-terminal" evidence="5">
    <location>
        <begin position="8"/>
        <end position="159"/>
    </location>
</feature>
<evidence type="ECO:0000256" key="4">
    <source>
        <dbReference type="ARBA" id="ARBA00047942"/>
    </source>
</evidence>
<dbReference type="EC" id="2.1.1.72" evidence="1"/>
<evidence type="ECO:0000259" key="6">
    <source>
        <dbReference type="Pfam" id="PF20465"/>
    </source>
</evidence>
<dbReference type="InterPro" id="IPR046816">
    <property type="entry name" value="MmeI_Mtase"/>
</dbReference>
<dbReference type="InterPro" id="IPR046817">
    <property type="entry name" value="MmeI_N"/>
</dbReference>
<dbReference type="EMBL" id="CP047616">
    <property type="protein sequence ID" value="QIW54658.1"/>
    <property type="molecule type" value="Genomic_DNA"/>
</dbReference>
<dbReference type="InterPro" id="IPR029063">
    <property type="entry name" value="SAM-dependent_MTases_sf"/>
</dbReference>
<comment type="catalytic activity">
    <reaction evidence="4">
        <text>a 2'-deoxyadenosine in DNA + S-adenosyl-L-methionine = an N(6)-methyl-2'-deoxyadenosine in DNA + S-adenosyl-L-homocysteine + H(+)</text>
        <dbReference type="Rhea" id="RHEA:15197"/>
        <dbReference type="Rhea" id="RHEA-COMP:12418"/>
        <dbReference type="Rhea" id="RHEA-COMP:12419"/>
        <dbReference type="ChEBI" id="CHEBI:15378"/>
        <dbReference type="ChEBI" id="CHEBI:57856"/>
        <dbReference type="ChEBI" id="CHEBI:59789"/>
        <dbReference type="ChEBI" id="CHEBI:90615"/>
        <dbReference type="ChEBI" id="CHEBI:90616"/>
        <dbReference type="EC" id="2.1.1.72"/>
    </reaction>
</comment>
<dbReference type="SUPFAM" id="SSF53335">
    <property type="entry name" value="S-adenosyl-L-methionine-dependent methyltransferases"/>
    <property type="match status" value="1"/>
</dbReference>
<dbReference type="RefSeq" id="WP_167839092.1">
    <property type="nucleotide sequence ID" value="NZ_CP047616.1"/>
</dbReference>
<evidence type="ECO:0000259" key="7">
    <source>
        <dbReference type="Pfam" id="PF20466"/>
    </source>
</evidence>
<evidence type="ECO:0000259" key="5">
    <source>
        <dbReference type="Pfam" id="PF20464"/>
    </source>
</evidence>
<feature type="domain" description="MmeI-like DNA-methyltransferase" evidence="9">
    <location>
        <begin position="344"/>
        <end position="602"/>
    </location>
</feature>
<dbReference type="InterPro" id="IPR046819">
    <property type="entry name" value="MmeI_hel"/>
</dbReference>
<sequence>MAKNKQLNITEIEDGISKLIKTKDKANFISDFLSFYDIPKASITRAKKQVEDGKDFTIKNKIFYGEVSEDVVVAIDTIEQEISDQKSKPRYIITTDFESFASVDTKTRATLNIQFKELPANADFFLALNGIEKADYQAENPADRKAAERFAKLYDVIAKDNPNADEHAFNLFLIRVLFLLFAEDTGIMKKNIFTDSLKTRTNEDGSDFNQVIKELFEVLDINTINRSGKAEWLLEFPYVNGKLFGEEHVSLNFSKVSRQLLIEAGELLNWQEINPDILGSMIQSVASEEDRHVSGMHYTSVPNIMKLIKPLFLDELNDAFDELKDKYEENEIKEITEKTRKENKRQIEKDLNVLLHRISKIKFLDPACGSGNFLIITYKELRRLEIKIMLFQQEIQTADMMPISGIHLGNFSGIEIDDFAHEVAKLSLWIAEHQMNEEMIEFIPGSLAQLLPLKDAGNIIHGNSLKIDWKKVVSCSIDEEVYLMGNPPYYGHSKQNKEQKNEIRTLFDGVVGSGYLDYITGWFFLGAKYIQNLNGKLAFVSTNSICQGIQVDVFWKQLYELGMDIDFAYQSFKWGNNAKNNAEVTVVIIGLSSSNNKRKIIFYELDKKTVKEISPYLVEGGKITIKEQKKSMSGLPLMIYGNKPSDGGGLILEEEEYQTTVKSFPELTDYFKKYIGSDELINDKIRRVLWMNQEEYEKVKDNIFIKDRMEIVRKARLKTQTKSTNEYAKKPYRFKQIAPFHKDIRNKDRKYYSIIIPRVSSENRIIVPMGIAREDTIVPDSAMVIFDSTLWILGILQSKMHMEWLDSIGGKMETRYRYSSTLVYNTFPIPSLSTQRKNEISRVMLEILELREYEGGSLADLYNKETIPNLLKTKHEELNGIIDRAYQQKPFESDEERLSTLLNLYQEMTAEEK</sequence>
<evidence type="ECO:0000313" key="11">
    <source>
        <dbReference type="Proteomes" id="UP000501945"/>
    </source>
</evidence>
<gene>
    <name evidence="10" type="ORF">GU336_11190</name>
</gene>
<organism evidence="10 11">
    <name type="scientific">Pseudolactococcus raffinolactis</name>
    <dbReference type="NCBI Taxonomy" id="1366"/>
    <lineage>
        <taxon>Bacteria</taxon>
        <taxon>Bacillati</taxon>
        <taxon>Bacillota</taxon>
        <taxon>Bacilli</taxon>
        <taxon>Lactobacillales</taxon>
        <taxon>Streptococcaceae</taxon>
        <taxon>Pseudolactococcus</taxon>
    </lineage>
</organism>
<dbReference type="Pfam" id="PF20473">
    <property type="entry name" value="MmeI_Mtase"/>
    <property type="match status" value="1"/>
</dbReference>
<dbReference type="InterPro" id="IPR046818">
    <property type="entry name" value="MmeI_C"/>
</dbReference>
<dbReference type="GO" id="GO:0032259">
    <property type="term" value="P:methylation"/>
    <property type="evidence" value="ECO:0007669"/>
    <property type="project" value="UniProtKB-KW"/>
</dbReference>
<feature type="domain" description="MmeI-like C-terminal" evidence="8">
    <location>
        <begin position="835"/>
        <end position="910"/>
    </location>
</feature>
<dbReference type="Pfam" id="PF20467">
    <property type="entry name" value="MmeI_C"/>
    <property type="match status" value="1"/>
</dbReference>
<evidence type="ECO:0000313" key="10">
    <source>
        <dbReference type="EMBL" id="QIW54658.1"/>
    </source>
</evidence>
<keyword evidence="2 10" id="KW-0489">Methyltransferase</keyword>
<feature type="domain" description="MmeI-like helicase spacer" evidence="6">
    <location>
        <begin position="167"/>
        <end position="244"/>
    </location>
</feature>
<dbReference type="Proteomes" id="UP000501945">
    <property type="component" value="Chromosome"/>
</dbReference>
<dbReference type="Pfam" id="PF20465">
    <property type="entry name" value="MmeI_hel"/>
    <property type="match status" value="1"/>
</dbReference>
<dbReference type="Gene3D" id="3.40.50.150">
    <property type="entry name" value="Vaccinia Virus protein VP39"/>
    <property type="match status" value="1"/>
</dbReference>
<dbReference type="AlphaFoldDB" id="A0A6H0UGD5"/>
<reference evidence="10 11" key="1">
    <citation type="submission" date="2019-12" db="EMBL/GenBank/DDBJ databases">
        <title>Whole genome sequences of Lactococcus raffinolactis strains isolated from sewage.</title>
        <authorList>
            <person name="Ybazeta G."/>
            <person name="Ross M."/>
            <person name="Brabant-Kirwan D."/>
            <person name="Saleh M."/>
            <person name="Dillon J.A."/>
            <person name="Splinter K."/>
            <person name="Nokhbeh R."/>
        </authorList>
    </citation>
    <scope>NUCLEOTIDE SEQUENCE [LARGE SCALE GENOMIC DNA]</scope>
    <source>
        <strain evidence="10 11">Lr_19_5</strain>
    </source>
</reference>
<dbReference type="InterPro" id="IPR050953">
    <property type="entry name" value="N4_N6_ade-DNA_methylase"/>
</dbReference>
<evidence type="ECO:0000256" key="1">
    <source>
        <dbReference type="ARBA" id="ARBA00011900"/>
    </source>
</evidence>
<dbReference type="PANTHER" id="PTHR33841:SF1">
    <property type="entry name" value="DNA METHYLTRANSFERASE A"/>
    <property type="match status" value="1"/>
</dbReference>
<protein>
    <recommendedName>
        <fullName evidence="1">site-specific DNA-methyltransferase (adenine-specific)</fullName>
        <ecNumber evidence="1">2.1.1.72</ecNumber>
    </recommendedName>
</protein>